<dbReference type="InterPro" id="IPR003593">
    <property type="entry name" value="AAA+_ATPase"/>
</dbReference>
<dbReference type="InterPro" id="IPR027417">
    <property type="entry name" value="P-loop_NTPase"/>
</dbReference>
<comment type="caution">
    <text evidence="6">The sequence shown here is derived from an EMBL/GenBank/DDBJ whole genome shotgun (WGS) entry which is preliminary data.</text>
</comment>
<dbReference type="PANTHER" id="PTHR43335:SF4">
    <property type="entry name" value="ABC TRANSPORTER, ATP-BINDING PROTEIN"/>
    <property type="match status" value="1"/>
</dbReference>
<dbReference type="PROSITE" id="PS50893">
    <property type="entry name" value="ABC_TRANSPORTER_2"/>
    <property type="match status" value="1"/>
</dbReference>
<sequence length="301" mass="32782">MTILDLQRVTKRFGDKQVLKGLDLTVPTGAIFGFVGENGAGKTTTMKLILGLDTLDGGQITVAGQPVRYGRAVANQVVGYLPDVPAYYGYMTSTEYLTLCGRLTGMREPDLSNRITEMLRTVDLPQNKHRIHGFSRGMKQRLGIAQALLNRPQLLICDEPTSALDPNGRSEFLKLLASLRGEMTILFSTHILTDVERISDQVGILHAGVLQVQGNLTALKHRYARSQVQLKFASSAIAQQAVAVMGRPATQTATHVAVPFQDDYAATVAAVLKALLAAHVVPLAVDRQETSLEDIFREVTT</sequence>
<dbReference type="RefSeq" id="WP_125687108.1">
    <property type="nucleotide sequence ID" value="NZ_JBHSSI010000058.1"/>
</dbReference>
<dbReference type="Pfam" id="PF00005">
    <property type="entry name" value="ABC_tran"/>
    <property type="match status" value="1"/>
</dbReference>
<dbReference type="SMART" id="SM00382">
    <property type="entry name" value="AAA"/>
    <property type="match status" value="1"/>
</dbReference>
<keyword evidence="3" id="KW-0547">Nucleotide-binding</keyword>
<keyword evidence="4 6" id="KW-0067">ATP-binding</keyword>
<dbReference type="Proteomes" id="UP001596283">
    <property type="component" value="Unassembled WGS sequence"/>
</dbReference>
<dbReference type="EMBL" id="JBHSSI010000058">
    <property type="protein sequence ID" value="MFC6261232.1"/>
    <property type="molecule type" value="Genomic_DNA"/>
</dbReference>
<dbReference type="SUPFAM" id="SSF52540">
    <property type="entry name" value="P-loop containing nucleoside triphosphate hydrolases"/>
    <property type="match status" value="1"/>
</dbReference>
<organism evidence="6 7">
    <name type="scientific">Levilactobacillus fujinensis</name>
    <dbReference type="NCBI Taxonomy" id="2486024"/>
    <lineage>
        <taxon>Bacteria</taxon>
        <taxon>Bacillati</taxon>
        <taxon>Bacillota</taxon>
        <taxon>Bacilli</taxon>
        <taxon>Lactobacillales</taxon>
        <taxon>Lactobacillaceae</taxon>
        <taxon>Levilactobacillus</taxon>
    </lineage>
</organism>
<dbReference type="GO" id="GO:0005524">
    <property type="term" value="F:ATP binding"/>
    <property type="evidence" value="ECO:0007669"/>
    <property type="project" value="UniProtKB-KW"/>
</dbReference>
<dbReference type="InterPro" id="IPR003439">
    <property type="entry name" value="ABC_transporter-like_ATP-bd"/>
</dbReference>
<dbReference type="Gene3D" id="3.40.50.300">
    <property type="entry name" value="P-loop containing nucleotide triphosphate hydrolases"/>
    <property type="match status" value="1"/>
</dbReference>
<keyword evidence="7" id="KW-1185">Reference proteome</keyword>
<evidence type="ECO:0000256" key="1">
    <source>
        <dbReference type="ARBA" id="ARBA00005417"/>
    </source>
</evidence>
<evidence type="ECO:0000256" key="4">
    <source>
        <dbReference type="ARBA" id="ARBA00022840"/>
    </source>
</evidence>
<evidence type="ECO:0000256" key="3">
    <source>
        <dbReference type="ARBA" id="ARBA00022741"/>
    </source>
</evidence>
<evidence type="ECO:0000259" key="5">
    <source>
        <dbReference type="PROSITE" id="PS50893"/>
    </source>
</evidence>
<comment type="similarity">
    <text evidence="1">Belongs to the ABC transporter superfamily.</text>
</comment>
<dbReference type="PANTHER" id="PTHR43335">
    <property type="entry name" value="ABC TRANSPORTER, ATP-BINDING PROTEIN"/>
    <property type="match status" value="1"/>
</dbReference>
<protein>
    <submittedName>
        <fullName evidence="6">ABC transporter ATP-binding protein</fullName>
    </submittedName>
</protein>
<evidence type="ECO:0000313" key="7">
    <source>
        <dbReference type="Proteomes" id="UP001596283"/>
    </source>
</evidence>
<accession>A0ABW1TIY7</accession>
<gene>
    <name evidence="6" type="ORF">ACFP1C_09795</name>
</gene>
<evidence type="ECO:0000256" key="2">
    <source>
        <dbReference type="ARBA" id="ARBA00022448"/>
    </source>
</evidence>
<feature type="domain" description="ABC transporter" evidence="5">
    <location>
        <begin position="4"/>
        <end position="232"/>
    </location>
</feature>
<evidence type="ECO:0000313" key="6">
    <source>
        <dbReference type="EMBL" id="MFC6261232.1"/>
    </source>
</evidence>
<dbReference type="CDD" id="cd03230">
    <property type="entry name" value="ABC_DR_subfamily_A"/>
    <property type="match status" value="1"/>
</dbReference>
<name>A0ABW1TIY7_9LACO</name>
<proteinExistence type="inferred from homology"/>
<keyword evidence="2" id="KW-0813">Transport</keyword>
<reference evidence="7" key="1">
    <citation type="journal article" date="2019" name="Int. J. Syst. Evol. Microbiol.">
        <title>The Global Catalogue of Microorganisms (GCM) 10K type strain sequencing project: providing services to taxonomists for standard genome sequencing and annotation.</title>
        <authorList>
            <consortium name="The Broad Institute Genomics Platform"/>
            <consortium name="The Broad Institute Genome Sequencing Center for Infectious Disease"/>
            <person name="Wu L."/>
            <person name="Ma J."/>
        </authorList>
    </citation>
    <scope>NUCLEOTIDE SEQUENCE [LARGE SCALE GENOMIC DNA]</scope>
    <source>
        <strain evidence="7">CCM 8908</strain>
    </source>
</reference>